<dbReference type="InterPro" id="IPR019402">
    <property type="entry name" value="CWH43_N"/>
</dbReference>
<dbReference type="PANTHER" id="PTHR12892:SF17">
    <property type="entry name" value="POST-GPI ATTACHMENT TO PROTEINS FACTOR 2-LIKE"/>
    <property type="match status" value="1"/>
</dbReference>
<dbReference type="Pfam" id="PF00237">
    <property type="entry name" value="Ribosomal_L22"/>
    <property type="match status" value="1"/>
</dbReference>
<accession>A0ABD1DY14</accession>
<feature type="transmembrane region" description="Helical" evidence="11">
    <location>
        <begin position="238"/>
        <end position="260"/>
    </location>
</feature>
<keyword evidence="11" id="KW-0812">Transmembrane</keyword>
<keyword evidence="11" id="KW-0472">Membrane</keyword>
<evidence type="ECO:0000259" key="12">
    <source>
        <dbReference type="Pfam" id="PF10277"/>
    </source>
</evidence>
<dbReference type="GO" id="GO:0005739">
    <property type="term" value="C:mitochondrion"/>
    <property type="evidence" value="ECO:0007669"/>
    <property type="project" value="UniProtKB-SubCell"/>
</dbReference>
<comment type="subunit">
    <text evidence="9">Component of the mitochondrial ribosome large subunit (39S) which comprises a 16S rRNA and about 50 distinct proteins.</text>
</comment>
<sequence>MSALLQSFRRLTLLSSSNLVPALVGPSSTTTATTNNFHTSSTLSKQWNSRNTGPSRWLQLNKIVYPPQAPEETPRPAFVCHQKTNIKYSPKKMWYIASFVRGMSVDEALKQLSFVDKKGAATIKEAILEAVEMAVKRNNVEFRSNLWVAESFCSKGRVFKGFRRHGRGRFGEVEYKHCHYFVRLEEGAPPANYYPGREQKSGKEMLDEWVESMRKRKVINSFQSEKLAVHLIVSFRDICVFTLVLPLGTLFVCFVTAYVFQPEEIHETHCRVYNIIPSISAITGVSPQRYLWRISIALHIGPRFVIAFVYKNYYRALINELLDPLSIKKASRLLKIVYCLNMVEICALLGVTYISNKENYPLHEKVFIVFMISSLSYMLATLKLLKVLQPNGPQTAHEESALRYKRAFFALSIASTVGLILFFMKHRFLCHDLAFSWFALCEYIVASANMGFHCTTMLDFPTEDFLIAKNTERYRKKQAALSWKLD</sequence>
<evidence type="ECO:0000256" key="3">
    <source>
        <dbReference type="ARBA" id="ARBA00022946"/>
    </source>
</evidence>
<keyword evidence="14" id="KW-1185">Reference proteome</keyword>
<proteinExistence type="inferred from homology"/>
<keyword evidence="11" id="KW-1133">Transmembrane helix</keyword>
<comment type="subcellular location">
    <subcellularLocation>
        <location evidence="1">Mitochondrion</location>
    </subcellularLocation>
</comment>
<keyword evidence="5" id="KW-0496">Mitochondrion</keyword>
<dbReference type="PANTHER" id="PTHR12892">
    <property type="entry name" value="FGF RECEPTOR ACTIVATING PROTEIN 1"/>
    <property type="match status" value="1"/>
</dbReference>
<evidence type="ECO:0000256" key="1">
    <source>
        <dbReference type="ARBA" id="ARBA00004173"/>
    </source>
</evidence>
<evidence type="ECO:0000256" key="6">
    <source>
        <dbReference type="ARBA" id="ARBA00023274"/>
    </source>
</evidence>
<feature type="transmembrane region" description="Helical" evidence="11">
    <location>
        <begin position="406"/>
        <end position="424"/>
    </location>
</feature>
<dbReference type="GO" id="GO:0005840">
    <property type="term" value="C:ribosome"/>
    <property type="evidence" value="ECO:0007669"/>
    <property type="project" value="UniProtKB-KW"/>
</dbReference>
<dbReference type="FunFam" id="3.90.470.10:FF:000009">
    <property type="entry name" value="39S ribosomal protein L22, mitochondrial"/>
    <property type="match status" value="1"/>
</dbReference>
<dbReference type="CDD" id="cd00336">
    <property type="entry name" value="Ribosomal_L22"/>
    <property type="match status" value="1"/>
</dbReference>
<feature type="transmembrane region" description="Helical" evidence="11">
    <location>
        <begin position="366"/>
        <end position="385"/>
    </location>
</feature>
<name>A0ABD1DY14_CULPP</name>
<dbReference type="GO" id="GO:1990904">
    <property type="term" value="C:ribonucleoprotein complex"/>
    <property type="evidence" value="ECO:0007669"/>
    <property type="project" value="UniProtKB-KW"/>
</dbReference>
<evidence type="ECO:0000256" key="2">
    <source>
        <dbReference type="ARBA" id="ARBA00009451"/>
    </source>
</evidence>
<reference evidence="13 14" key="1">
    <citation type="submission" date="2024-05" db="EMBL/GenBank/DDBJ databases">
        <title>Culex pipiens pipiens assembly and annotation.</title>
        <authorList>
            <person name="Alout H."/>
            <person name="Durand T."/>
        </authorList>
    </citation>
    <scope>NUCLEOTIDE SEQUENCE [LARGE SCALE GENOMIC DNA]</scope>
    <source>
        <strain evidence="13">HA-2024</strain>
        <tissue evidence="13">Whole body</tissue>
    </source>
</reference>
<dbReference type="InterPro" id="IPR036394">
    <property type="entry name" value="Ribosomal_uL22_sf"/>
</dbReference>
<dbReference type="Pfam" id="PF10277">
    <property type="entry name" value="Frag1"/>
    <property type="match status" value="1"/>
</dbReference>
<evidence type="ECO:0000313" key="14">
    <source>
        <dbReference type="Proteomes" id="UP001562425"/>
    </source>
</evidence>
<keyword evidence="4 10" id="KW-0689">Ribosomal protein</keyword>
<evidence type="ECO:0000256" key="5">
    <source>
        <dbReference type="ARBA" id="ARBA00023128"/>
    </source>
</evidence>
<dbReference type="AlphaFoldDB" id="A0ABD1DY14"/>
<dbReference type="SUPFAM" id="SSF54843">
    <property type="entry name" value="Ribosomal protein L22"/>
    <property type="match status" value="1"/>
</dbReference>
<feature type="transmembrane region" description="Helical" evidence="11">
    <location>
        <begin position="333"/>
        <end position="354"/>
    </location>
</feature>
<evidence type="ECO:0000256" key="11">
    <source>
        <dbReference type="SAM" id="Phobius"/>
    </source>
</evidence>
<gene>
    <name evidence="13" type="ORF">pipiens_005289</name>
</gene>
<keyword evidence="6 10" id="KW-0687">Ribonucleoprotein</keyword>
<protein>
    <recommendedName>
        <fullName evidence="7">Large ribosomal subunit protein uL22m</fullName>
    </recommendedName>
    <alternativeName>
        <fullName evidence="8">39S ribosomal protein L22, mitochondrial</fullName>
    </alternativeName>
</protein>
<comment type="similarity">
    <text evidence="2 10">Belongs to the universal ribosomal protein uL22 family.</text>
</comment>
<dbReference type="Gene3D" id="3.90.470.10">
    <property type="entry name" value="Ribosomal protein L22/L17"/>
    <property type="match status" value="1"/>
</dbReference>
<dbReference type="EMBL" id="JBEHCU010000193">
    <property type="protein sequence ID" value="KAL1404636.1"/>
    <property type="molecule type" value="Genomic_DNA"/>
</dbReference>
<evidence type="ECO:0000256" key="4">
    <source>
        <dbReference type="ARBA" id="ARBA00022980"/>
    </source>
</evidence>
<evidence type="ECO:0000256" key="10">
    <source>
        <dbReference type="RuleBase" id="RU004005"/>
    </source>
</evidence>
<evidence type="ECO:0000313" key="13">
    <source>
        <dbReference type="EMBL" id="KAL1404636.1"/>
    </source>
</evidence>
<organism evidence="13 14">
    <name type="scientific">Culex pipiens pipiens</name>
    <name type="common">Northern house mosquito</name>
    <dbReference type="NCBI Taxonomy" id="38569"/>
    <lineage>
        <taxon>Eukaryota</taxon>
        <taxon>Metazoa</taxon>
        <taxon>Ecdysozoa</taxon>
        <taxon>Arthropoda</taxon>
        <taxon>Hexapoda</taxon>
        <taxon>Insecta</taxon>
        <taxon>Pterygota</taxon>
        <taxon>Neoptera</taxon>
        <taxon>Endopterygota</taxon>
        <taxon>Diptera</taxon>
        <taxon>Nematocera</taxon>
        <taxon>Culicoidea</taxon>
        <taxon>Culicidae</taxon>
        <taxon>Culicinae</taxon>
        <taxon>Culicini</taxon>
        <taxon>Culex</taxon>
        <taxon>Culex</taxon>
    </lineage>
</organism>
<dbReference type="Proteomes" id="UP001562425">
    <property type="component" value="Unassembled WGS sequence"/>
</dbReference>
<keyword evidence="3" id="KW-0809">Transit peptide</keyword>
<comment type="caution">
    <text evidence="13">The sequence shown here is derived from an EMBL/GenBank/DDBJ whole genome shotgun (WGS) entry which is preliminary data.</text>
</comment>
<evidence type="ECO:0000256" key="7">
    <source>
        <dbReference type="ARBA" id="ARBA00035286"/>
    </source>
</evidence>
<feature type="domain" description="CWH43-like N-terminal" evidence="12">
    <location>
        <begin position="235"/>
        <end position="462"/>
    </location>
</feature>
<dbReference type="InterPro" id="IPR001063">
    <property type="entry name" value="Ribosomal_uL22"/>
</dbReference>
<evidence type="ECO:0000256" key="9">
    <source>
        <dbReference type="ARBA" id="ARBA00038782"/>
    </source>
</evidence>
<dbReference type="InterPro" id="IPR039545">
    <property type="entry name" value="PGAP2"/>
</dbReference>
<evidence type="ECO:0000256" key="8">
    <source>
        <dbReference type="ARBA" id="ARBA00035506"/>
    </source>
</evidence>